<keyword evidence="4 6" id="KW-0472">Membrane</keyword>
<dbReference type="VEuPathDB" id="ToxoDB:CSUI_002683"/>
<evidence type="ECO:0000256" key="5">
    <source>
        <dbReference type="SAM" id="MobiDB-lite"/>
    </source>
</evidence>
<dbReference type="PANTHER" id="PTHR10783">
    <property type="entry name" value="XENOTROPIC AND POLYTROPIC RETROVIRUS RECEPTOR 1-RELATED"/>
    <property type="match status" value="1"/>
</dbReference>
<comment type="subcellular location">
    <subcellularLocation>
        <location evidence="1">Membrane</location>
        <topology evidence="1">Multi-pass membrane protein</topology>
    </subcellularLocation>
</comment>
<proteinExistence type="predicted"/>
<dbReference type="GO" id="GO:0005794">
    <property type="term" value="C:Golgi apparatus"/>
    <property type="evidence" value="ECO:0007669"/>
    <property type="project" value="TreeGrafter"/>
</dbReference>
<dbReference type="AlphaFoldDB" id="A0A2C6KT33"/>
<feature type="non-terminal residue" evidence="8">
    <location>
        <position position="1"/>
    </location>
</feature>
<dbReference type="GO" id="GO:0016036">
    <property type="term" value="P:cellular response to phosphate starvation"/>
    <property type="evidence" value="ECO:0007669"/>
    <property type="project" value="TreeGrafter"/>
</dbReference>
<dbReference type="GO" id="GO:0000822">
    <property type="term" value="F:inositol hexakisphosphate binding"/>
    <property type="evidence" value="ECO:0007669"/>
    <property type="project" value="TreeGrafter"/>
</dbReference>
<feature type="transmembrane region" description="Helical" evidence="6">
    <location>
        <begin position="123"/>
        <end position="144"/>
    </location>
</feature>
<dbReference type="GO" id="GO:0005886">
    <property type="term" value="C:plasma membrane"/>
    <property type="evidence" value="ECO:0007669"/>
    <property type="project" value="TreeGrafter"/>
</dbReference>
<name>A0A2C6KT33_9APIC</name>
<evidence type="ECO:0000256" key="4">
    <source>
        <dbReference type="ARBA" id="ARBA00023136"/>
    </source>
</evidence>
<evidence type="ECO:0000259" key="7">
    <source>
        <dbReference type="PROSITE" id="PS51380"/>
    </source>
</evidence>
<dbReference type="Pfam" id="PF03124">
    <property type="entry name" value="EXS"/>
    <property type="match status" value="1"/>
</dbReference>
<comment type="caution">
    <text evidence="8">The sequence shown here is derived from an EMBL/GenBank/DDBJ whole genome shotgun (WGS) entry which is preliminary data.</text>
</comment>
<evidence type="ECO:0000256" key="6">
    <source>
        <dbReference type="SAM" id="Phobius"/>
    </source>
</evidence>
<reference evidence="8 9" key="1">
    <citation type="journal article" date="2017" name="Int. J. Parasitol.">
        <title>The genome of the protozoan parasite Cystoisospora suis and a reverse vaccinology approach to identify vaccine candidates.</title>
        <authorList>
            <person name="Palmieri N."/>
            <person name="Shrestha A."/>
            <person name="Ruttkowski B."/>
            <person name="Beck T."/>
            <person name="Vogl C."/>
            <person name="Tomley F."/>
            <person name="Blake D.P."/>
            <person name="Joachim A."/>
        </authorList>
    </citation>
    <scope>NUCLEOTIDE SEQUENCE [LARGE SCALE GENOMIC DNA]</scope>
    <source>
        <strain evidence="8 9">Wien I</strain>
    </source>
</reference>
<dbReference type="OrthoDB" id="354414at2759"/>
<keyword evidence="3 6" id="KW-1133">Transmembrane helix</keyword>
<evidence type="ECO:0000256" key="3">
    <source>
        <dbReference type="ARBA" id="ARBA00022989"/>
    </source>
</evidence>
<dbReference type="Proteomes" id="UP000221165">
    <property type="component" value="Unassembled WGS sequence"/>
</dbReference>
<accession>A0A2C6KT33</accession>
<evidence type="ECO:0000256" key="2">
    <source>
        <dbReference type="ARBA" id="ARBA00022692"/>
    </source>
</evidence>
<feature type="compositionally biased region" description="Basic and acidic residues" evidence="5">
    <location>
        <begin position="46"/>
        <end position="58"/>
    </location>
</feature>
<keyword evidence="2 6" id="KW-0812">Transmembrane</keyword>
<dbReference type="PROSITE" id="PS51380">
    <property type="entry name" value="EXS"/>
    <property type="match status" value="1"/>
</dbReference>
<dbReference type="GO" id="GO:0006817">
    <property type="term" value="P:phosphate ion transport"/>
    <property type="evidence" value="ECO:0007669"/>
    <property type="project" value="TreeGrafter"/>
</dbReference>
<evidence type="ECO:0000313" key="9">
    <source>
        <dbReference type="Proteomes" id="UP000221165"/>
    </source>
</evidence>
<dbReference type="EMBL" id="MIGC01001107">
    <property type="protein sequence ID" value="PHJ23470.1"/>
    <property type="molecule type" value="Genomic_DNA"/>
</dbReference>
<dbReference type="RefSeq" id="XP_067925146.1">
    <property type="nucleotide sequence ID" value="XM_068062882.1"/>
</dbReference>
<protein>
    <submittedName>
        <fullName evidence="8">G-protein associated signal transduction</fullName>
    </submittedName>
</protein>
<dbReference type="PANTHER" id="PTHR10783:SF103">
    <property type="entry name" value="SOLUTE CARRIER FAMILY 53 MEMBER 1"/>
    <property type="match status" value="1"/>
</dbReference>
<organism evidence="8 9">
    <name type="scientific">Cystoisospora suis</name>
    <dbReference type="NCBI Taxonomy" id="483139"/>
    <lineage>
        <taxon>Eukaryota</taxon>
        <taxon>Sar</taxon>
        <taxon>Alveolata</taxon>
        <taxon>Apicomplexa</taxon>
        <taxon>Conoidasida</taxon>
        <taxon>Coccidia</taxon>
        <taxon>Eucoccidiorida</taxon>
        <taxon>Eimeriorina</taxon>
        <taxon>Sarcocystidae</taxon>
        <taxon>Cystoisospora</taxon>
    </lineage>
</organism>
<sequence>TGFDHATKAQCAGDAWIRPILGGFPFYLRLCQCIIRYRKSTRALKEAKEKAEKDRGRGEGSPLQKRKNEGLRVSSHSVPTDHVNSVISKEAHQQRMHLLNSGKYIAGMLVIFCNSVPWEAFGVLPYSMCMIWVYSYMLGTLYMFSWDVKVDWSLMPDPDHFVRTGKRLYPLWMYRSIAVGNLIGRLTWAMTLMPPTSFNSDTVGGNLLILVISLIEILRRAAWTLLRLENEHLSNSSKYRAMLWVPPLYQDHSLLFYAGRVS</sequence>
<keyword evidence="9" id="KW-1185">Reference proteome</keyword>
<gene>
    <name evidence="8" type="ORF">CSUI_002683</name>
</gene>
<evidence type="ECO:0000313" key="8">
    <source>
        <dbReference type="EMBL" id="PHJ23470.1"/>
    </source>
</evidence>
<feature type="transmembrane region" description="Helical" evidence="6">
    <location>
        <begin position="98"/>
        <end position="117"/>
    </location>
</feature>
<feature type="domain" description="EXS" evidence="7">
    <location>
        <begin position="9"/>
        <end position="259"/>
    </location>
</feature>
<evidence type="ECO:0000256" key="1">
    <source>
        <dbReference type="ARBA" id="ARBA00004141"/>
    </source>
</evidence>
<feature type="region of interest" description="Disordered" evidence="5">
    <location>
        <begin position="46"/>
        <end position="77"/>
    </location>
</feature>
<dbReference type="InterPro" id="IPR004342">
    <property type="entry name" value="EXS_C"/>
</dbReference>
<dbReference type="GeneID" id="94426093"/>